<evidence type="ECO:0000313" key="2">
    <source>
        <dbReference type="Proteomes" id="UP000325811"/>
    </source>
</evidence>
<dbReference type="Proteomes" id="UP000325811">
    <property type="component" value="Chromosome II"/>
</dbReference>
<dbReference type="EMBL" id="LR699554">
    <property type="protein sequence ID" value="VVD32046.1"/>
    <property type="molecule type" value="Genomic_DNA"/>
</dbReference>
<dbReference type="RefSeq" id="WP_007176438.1">
    <property type="nucleotide sequence ID" value="NZ_LR699554.1"/>
</dbReference>
<keyword evidence="2" id="KW-1185">Reference proteome</keyword>
<gene>
    <name evidence="1" type="ORF">PDMSB3_0748</name>
</gene>
<evidence type="ECO:0000313" key="1">
    <source>
        <dbReference type="EMBL" id="VVD32046.1"/>
    </source>
</evidence>
<name>A0A5Q4ZKA3_9BURK</name>
<sequence length="168" mass="17963">MSNTEEVLWLLDRAATLDAAVRDLALALETPTEDPRFALKGIVYKALSGQHGFSVTLHGLTLSPVYEQVLDRSHDYPDLFARIHLCLPGDGGKPGKCIISLLVADTGDYSDDGTTRFDYSTHDVTGRPSDLGRYRISLAIARALQAALPTLSAAQAACGPASADHQVA</sequence>
<protein>
    <submittedName>
        <fullName evidence="1">Uncharacterized protein</fullName>
    </submittedName>
</protein>
<dbReference type="KEGG" id="pdio:PDMSB3_0748.1"/>
<organism evidence="1 2">
    <name type="scientific">Paraburkholderia dioscoreae</name>
    <dbReference type="NCBI Taxonomy" id="2604047"/>
    <lineage>
        <taxon>Bacteria</taxon>
        <taxon>Pseudomonadati</taxon>
        <taxon>Pseudomonadota</taxon>
        <taxon>Betaproteobacteria</taxon>
        <taxon>Burkholderiales</taxon>
        <taxon>Burkholderiaceae</taxon>
        <taxon>Paraburkholderia</taxon>
    </lineage>
</organism>
<proteinExistence type="predicted"/>
<reference evidence="1 2" key="1">
    <citation type="submission" date="2019-08" db="EMBL/GenBank/DDBJ databases">
        <authorList>
            <person name="Herpell B J."/>
        </authorList>
    </citation>
    <scope>NUCLEOTIDE SEQUENCE [LARGE SCALE GENOMIC DNA]</scope>
    <source>
        <strain evidence="2">Msb3</strain>
    </source>
</reference>
<accession>A0A5Q4ZKA3</accession>
<dbReference type="AlphaFoldDB" id="A0A5Q4ZKA3"/>